<keyword evidence="1" id="KW-0808">Transferase</keyword>
<comment type="caution">
    <text evidence="1">The sequence shown here is derived from an EMBL/GenBank/DDBJ whole genome shotgun (WGS) entry which is preliminary data.</text>
</comment>
<keyword evidence="1" id="KW-0695">RNA-directed DNA polymerase</keyword>
<name>A0AAW1KHB1_POPJA</name>
<dbReference type="Proteomes" id="UP001458880">
    <property type="component" value="Unassembled WGS sequence"/>
</dbReference>
<organism evidence="1 2">
    <name type="scientific">Popillia japonica</name>
    <name type="common">Japanese beetle</name>
    <dbReference type="NCBI Taxonomy" id="7064"/>
    <lineage>
        <taxon>Eukaryota</taxon>
        <taxon>Metazoa</taxon>
        <taxon>Ecdysozoa</taxon>
        <taxon>Arthropoda</taxon>
        <taxon>Hexapoda</taxon>
        <taxon>Insecta</taxon>
        <taxon>Pterygota</taxon>
        <taxon>Neoptera</taxon>
        <taxon>Endopterygota</taxon>
        <taxon>Coleoptera</taxon>
        <taxon>Polyphaga</taxon>
        <taxon>Scarabaeiformia</taxon>
        <taxon>Scarabaeidae</taxon>
        <taxon>Rutelinae</taxon>
        <taxon>Popillia</taxon>
    </lineage>
</organism>
<dbReference type="GO" id="GO:0003964">
    <property type="term" value="F:RNA-directed DNA polymerase activity"/>
    <property type="evidence" value="ECO:0007669"/>
    <property type="project" value="UniProtKB-KW"/>
</dbReference>
<evidence type="ECO:0000313" key="1">
    <source>
        <dbReference type="EMBL" id="KAK9717824.1"/>
    </source>
</evidence>
<sequence length="180" mass="20667">MKWFKKEELEKAAQSLRSRKAPGIDGVFPEVIKRPVALAPEVLLRLMNELLAKQTFPKQWKETKLVLIPKSKPEDMKFRPICLLSSSSKLCEALLKDRLEQEIEEREGISESQFSCRKGRSTIHAVEKVLELLHENTTARWWALNALDDNPRGRESAGVAARKYDCTMVGFKCARRKKCL</sequence>
<dbReference type="EMBL" id="JASPKY010000236">
    <property type="protein sequence ID" value="KAK9717824.1"/>
    <property type="molecule type" value="Genomic_DNA"/>
</dbReference>
<protein>
    <submittedName>
        <fullName evidence="1">Reverse transcriptase (RNA-dependent DNA polymerase)</fullName>
    </submittedName>
</protein>
<accession>A0AAW1KHB1</accession>
<reference evidence="1 2" key="1">
    <citation type="journal article" date="2024" name="BMC Genomics">
        <title>De novo assembly and annotation of Popillia japonica's genome with initial clues to its potential as an invasive pest.</title>
        <authorList>
            <person name="Cucini C."/>
            <person name="Boschi S."/>
            <person name="Funari R."/>
            <person name="Cardaioli E."/>
            <person name="Iannotti N."/>
            <person name="Marturano G."/>
            <person name="Paoli F."/>
            <person name="Bruttini M."/>
            <person name="Carapelli A."/>
            <person name="Frati F."/>
            <person name="Nardi F."/>
        </authorList>
    </citation>
    <scope>NUCLEOTIDE SEQUENCE [LARGE SCALE GENOMIC DNA]</scope>
    <source>
        <strain evidence="1">DMR45628</strain>
    </source>
</reference>
<keyword evidence="2" id="KW-1185">Reference proteome</keyword>
<dbReference type="SUPFAM" id="SSF56672">
    <property type="entry name" value="DNA/RNA polymerases"/>
    <property type="match status" value="1"/>
</dbReference>
<evidence type="ECO:0000313" key="2">
    <source>
        <dbReference type="Proteomes" id="UP001458880"/>
    </source>
</evidence>
<dbReference type="InterPro" id="IPR043502">
    <property type="entry name" value="DNA/RNA_pol_sf"/>
</dbReference>
<dbReference type="PANTHER" id="PTHR19446">
    <property type="entry name" value="REVERSE TRANSCRIPTASES"/>
    <property type="match status" value="1"/>
</dbReference>
<gene>
    <name evidence="1" type="ORF">QE152_g23569</name>
</gene>
<dbReference type="AlphaFoldDB" id="A0AAW1KHB1"/>
<keyword evidence="1" id="KW-0548">Nucleotidyltransferase</keyword>
<proteinExistence type="predicted"/>